<comment type="caution">
    <text evidence="8">The sequence shown here is derived from an EMBL/GenBank/DDBJ whole genome shotgun (WGS) entry which is preliminary data.</text>
</comment>
<protein>
    <recommendedName>
        <fullName evidence="7">ATP synthase subunit delta</fullName>
    </recommendedName>
    <alternativeName>
        <fullName evidence="7">ATP synthase F(1) sector subunit delta</fullName>
    </alternativeName>
    <alternativeName>
        <fullName evidence="7">F-type ATPase subunit delta</fullName>
        <shortName evidence="7">F-ATPase subunit delta</shortName>
    </alternativeName>
</protein>
<dbReference type="SUPFAM" id="SSF47928">
    <property type="entry name" value="N-terminal domain of the delta subunit of the F1F0-ATP synthase"/>
    <property type="match status" value="1"/>
</dbReference>
<proteinExistence type="inferred from homology"/>
<dbReference type="PRINTS" id="PR00125">
    <property type="entry name" value="ATPASEDELTA"/>
</dbReference>
<comment type="function">
    <text evidence="7">This protein is part of the stalk that links CF(0) to CF(1). It either transmits conformational changes from CF(0) to CF(1) or is implicated in proton conduction.</text>
</comment>
<name>A0A1F5TD52_9BACT</name>
<evidence type="ECO:0000256" key="5">
    <source>
        <dbReference type="ARBA" id="ARBA00023136"/>
    </source>
</evidence>
<accession>A0A1F5TD52</accession>
<keyword evidence="5 7" id="KW-0472">Membrane</keyword>
<evidence type="ECO:0000256" key="2">
    <source>
        <dbReference type="ARBA" id="ARBA00022448"/>
    </source>
</evidence>
<dbReference type="GO" id="GO:0045259">
    <property type="term" value="C:proton-transporting ATP synthase complex"/>
    <property type="evidence" value="ECO:0007669"/>
    <property type="project" value="UniProtKB-KW"/>
</dbReference>
<comment type="subcellular location">
    <subcellularLocation>
        <location evidence="7">Cell membrane</location>
        <topology evidence="7">Peripheral membrane protein</topology>
    </subcellularLocation>
    <subcellularLocation>
        <location evidence="1">Membrane</location>
    </subcellularLocation>
</comment>
<comment type="similarity">
    <text evidence="7">Belongs to the ATPase delta chain family.</text>
</comment>
<evidence type="ECO:0000313" key="8">
    <source>
        <dbReference type="EMBL" id="OGF36825.1"/>
    </source>
</evidence>
<dbReference type="GO" id="GO:0005886">
    <property type="term" value="C:plasma membrane"/>
    <property type="evidence" value="ECO:0007669"/>
    <property type="project" value="UniProtKB-SubCell"/>
</dbReference>
<keyword evidence="7" id="KW-1003">Cell membrane</keyword>
<dbReference type="Proteomes" id="UP000178656">
    <property type="component" value="Unassembled WGS sequence"/>
</dbReference>
<gene>
    <name evidence="7" type="primary">atpH</name>
    <name evidence="8" type="ORF">A2482_03290</name>
</gene>
<comment type="function">
    <text evidence="7">F(1)F(0) ATP synthase produces ATP from ADP in the presence of a proton or sodium gradient. F-type ATPases consist of two structural domains, F(1) containing the extramembraneous catalytic core and F(0) containing the membrane proton channel, linked together by a central stalk and a peripheral stalk. During catalysis, ATP synthesis in the catalytic domain of F(1) is coupled via a rotary mechanism of the central stalk subunits to proton translocation.</text>
</comment>
<keyword evidence="2 7" id="KW-0813">Transport</keyword>
<dbReference type="GO" id="GO:0046933">
    <property type="term" value="F:proton-transporting ATP synthase activity, rotational mechanism"/>
    <property type="evidence" value="ECO:0007669"/>
    <property type="project" value="UniProtKB-UniRule"/>
</dbReference>
<keyword evidence="7" id="KW-0139">CF(1)</keyword>
<keyword evidence="4 7" id="KW-0406">Ion transport</keyword>
<dbReference type="InterPro" id="IPR000711">
    <property type="entry name" value="ATPase_OSCP/dsu"/>
</dbReference>
<keyword evidence="6 7" id="KW-0066">ATP synthesis</keyword>
<dbReference type="EMBL" id="MFGM01000028">
    <property type="protein sequence ID" value="OGF36825.1"/>
    <property type="molecule type" value="Genomic_DNA"/>
</dbReference>
<evidence type="ECO:0000256" key="7">
    <source>
        <dbReference type="HAMAP-Rule" id="MF_01416"/>
    </source>
</evidence>
<evidence type="ECO:0000256" key="6">
    <source>
        <dbReference type="ARBA" id="ARBA00023310"/>
    </source>
</evidence>
<dbReference type="Pfam" id="PF00213">
    <property type="entry name" value="OSCP"/>
    <property type="match status" value="1"/>
</dbReference>
<evidence type="ECO:0000256" key="1">
    <source>
        <dbReference type="ARBA" id="ARBA00004370"/>
    </source>
</evidence>
<evidence type="ECO:0000256" key="3">
    <source>
        <dbReference type="ARBA" id="ARBA00022781"/>
    </source>
</evidence>
<dbReference type="NCBIfam" id="TIGR01145">
    <property type="entry name" value="ATP_synt_delta"/>
    <property type="match status" value="1"/>
</dbReference>
<dbReference type="HAMAP" id="MF_01416">
    <property type="entry name" value="ATP_synth_delta_bact"/>
    <property type="match status" value="1"/>
</dbReference>
<reference evidence="8 9" key="1">
    <citation type="journal article" date="2016" name="Nat. Commun.">
        <title>Thousands of microbial genomes shed light on interconnected biogeochemical processes in an aquifer system.</title>
        <authorList>
            <person name="Anantharaman K."/>
            <person name="Brown C.T."/>
            <person name="Hug L.A."/>
            <person name="Sharon I."/>
            <person name="Castelle C.J."/>
            <person name="Probst A.J."/>
            <person name="Thomas B.C."/>
            <person name="Singh A."/>
            <person name="Wilkins M.J."/>
            <person name="Karaoz U."/>
            <person name="Brodie E.L."/>
            <person name="Williams K.H."/>
            <person name="Hubbard S.S."/>
            <person name="Banfield J.F."/>
        </authorList>
    </citation>
    <scope>NUCLEOTIDE SEQUENCE [LARGE SCALE GENOMIC DNA]</scope>
</reference>
<dbReference type="AlphaFoldDB" id="A0A1F5TD52"/>
<dbReference type="InterPro" id="IPR026015">
    <property type="entry name" value="ATP_synth_OSCP/delta_N_sf"/>
</dbReference>
<organism evidence="8 9">
    <name type="scientific">Candidatus Falkowbacteria bacterium RIFOXYC2_FULL_48_21</name>
    <dbReference type="NCBI Taxonomy" id="1798005"/>
    <lineage>
        <taxon>Bacteria</taxon>
        <taxon>Candidatus Falkowiibacteriota</taxon>
    </lineage>
</organism>
<dbReference type="PANTHER" id="PTHR11910">
    <property type="entry name" value="ATP SYNTHASE DELTA CHAIN"/>
    <property type="match status" value="1"/>
</dbReference>
<evidence type="ECO:0000256" key="4">
    <source>
        <dbReference type="ARBA" id="ARBA00023065"/>
    </source>
</evidence>
<evidence type="ECO:0000313" key="9">
    <source>
        <dbReference type="Proteomes" id="UP000178656"/>
    </source>
</evidence>
<sequence length="179" mass="20233">MKIANSKHYAKSLVAVGKECGCFNELYDDLKDVSGKLDANLDFKKVLLNKQVSFARKQEIVKQIFQDFIGERTYNFIFLLLKHEKLALLNEILILARRMNLSETDAVEVVVETAVPLSVDQEKAIAQILKQGIGVNAILRNVINEGLIGGLKLKIHDTIIDSSVFGKIFRLKEKIEKFE</sequence>
<dbReference type="Gene3D" id="1.10.520.20">
    <property type="entry name" value="N-terminal domain of the delta subunit of the F1F0-ATP synthase"/>
    <property type="match status" value="1"/>
</dbReference>
<keyword evidence="3 7" id="KW-0375">Hydrogen ion transport</keyword>